<keyword evidence="2" id="KW-1185">Reference proteome</keyword>
<dbReference type="AlphaFoldDB" id="A0A2I0IQJ1"/>
<dbReference type="EMBL" id="PGOL01002655">
    <property type="protein sequence ID" value="PKI46265.1"/>
    <property type="molecule type" value="Genomic_DNA"/>
</dbReference>
<evidence type="ECO:0000313" key="1">
    <source>
        <dbReference type="EMBL" id="PKI46265.1"/>
    </source>
</evidence>
<gene>
    <name evidence="1" type="ORF">CRG98_033335</name>
</gene>
<organism evidence="1 2">
    <name type="scientific">Punica granatum</name>
    <name type="common">Pomegranate</name>
    <dbReference type="NCBI Taxonomy" id="22663"/>
    <lineage>
        <taxon>Eukaryota</taxon>
        <taxon>Viridiplantae</taxon>
        <taxon>Streptophyta</taxon>
        <taxon>Embryophyta</taxon>
        <taxon>Tracheophyta</taxon>
        <taxon>Spermatophyta</taxon>
        <taxon>Magnoliopsida</taxon>
        <taxon>eudicotyledons</taxon>
        <taxon>Gunneridae</taxon>
        <taxon>Pentapetalae</taxon>
        <taxon>rosids</taxon>
        <taxon>malvids</taxon>
        <taxon>Myrtales</taxon>
        <taxon>Lythraceae</taxon>
        <taxon>Punica</taxon>
    </lineage>
</organism>
<proteinExistence type="predicted"/>
<dbReference type="PANTHER" id="PTHR37610:SF97">
    <property type="entry name" value="RETROTRANSPOSON GAG DOMAIN-CONTAINING PROTEIN"/>
    <property type="match status" value="1"/>
</dbReference>
<evidence type="ECO:0000313" key="2">
    <source>
        <dbReference type="Proteomes" id="UP000233551"/>
    </source>
</evidence>
<dbReference type="PANTHER" id="PTHR37610">
    <property type="entry name" value="CCHC-TYPE DOMAIN-CONTAINING PROTEIN"/>
    <property type="match status" value="1"/>
</dbReference>
<accession>A0A2I0IQJ1</accession>
<sequence length="236" mass="27385">MPIDPLGPSRLCVNLEGAEKTVDLPGGGPKRIPVSQPKLLENRRALSQDTRRWREEEGKGWYALHLAQPRQKEQELRYLVSSNANSASGQEQAQFYRRKVLQPAEGEPHREQWVTCNSMLLSWIFNHLDEELHNSVAGARNAKTLWDDLKEQFSQEENTNLEAVRSALLRSEWPFSGHLLPAEWVSGFRPEKSEGIRCWWLSAGREELNIFSLDSAEQTRRRRRRRSQVFIFRRPG</sequence>
<protein>
    <recommendedName>
        <fullName evidence="3">Retrotransposon Copia-like N-terminal domain-containing protein</fullName>
    </recommendedName>
</protein>
<evidence type="ECO:0008006" key="3">
    <source>
        <dbReference type="Google" id="ProtNLM"/>
    </source>
</evidence>
<reference evidence="1 2" key="1">
    <citation type="submission" date="2017-11" db="EMBL/GenBank/DDBJ databases">
        <title>De-novo sequencing of pomegranate (Punica granatum L.) genome.</title>
        <authorList>
            <person name="Akparov Z."/>
            <person name="Amiraslanov A."/>
            <person name="Hajiyeva S."/>
            <person name="Abbasov M."/>
            <person name="Kaur K."/>
            <person name="Hamwieh A."/>
            <person name="Solovyev V."/>
            <person name="Salamov A."/>
            <person name="Braich B."/>
            <person name="Kosarev P."/>
            <person name="Mahmoud A."/>
            <person name="Hajiyev E."/>
            <person name="Babayeva S."/>
            <person name="Izzatullayeva V."/>
            <person name="Mammadov A."/>
            <person name="Mammadov A."/>
            <person name="Sharifova S."/>
            <person name="Ojaghi J."/>
            <person name="Eynullazada K."/>
            <person name="Bayramov B."/>
            <person name="Abdulazimova A."/>
            <person name="Shahmuradov I."/>
        </authorList>
    </citation>
    <scope>NUCLEOTIDE SEQUENCE [LARGE SCALE GENOMIC DNA]</scope>
    <source>
        <strain evidence="2">cv. AG2017</strain>
        <tissue evidence="1">Leaf</tissue>
    </source>
</reference>
<name>A0A2I0IQJ1_PUNGR</name>
<comment type="caution">
    <text evidence="1">The sequence shown here is derived from an EMBL/GenBank/DDBJ whole genome shotgun (WGS) entry which is preliminary data.</text>
</comment>
<dbReference type="Proteomes" id="UP000233551">
    <property type="component" value="Unassembled WGS sequence"/>
</dbReference>